<dbReference type="Pfam" id="PF06165">
    <property type="entry name" value="GH94_b-supersand"/>
    <property type="match status" value="1"/>
</dbReference>
<evidence type="ECO:0000259" key="4">
    <source>
        <dbReference type="Pfam" id="PF17167"/>
    </source>
</evidence>
<dbReference type="Gene3D" id="2.60.420.10">
    <property type="entry name" value="Maltose phosphorylase, domain 3"/>
    <property type="match status" value="1"/>
</dbReference>
<feature type="domain" description="Glycosyl hydrolase 94 catalytic" evidence="4">
    <location>
        <begin position="305"/>
        <end position="727"/>
    </location>
</feature>
<dbReference type="PANTHER" id="PTHR37469:SF2">
    <property type="entry name" value="CELLOBIONIC ACID PHOSPHORYLASE"/>
    <property type="match status" value="1"/>
</dbReference>
<evidence type="ECO:0000259" key="3">
    <source>
        <dbReference type="Pfam" id="PF06165"/>
    </source>
</evidence>
<organism evidence="5 6">
    <name type="scientific">Haloferula rosea</name>
    <dbReference type="NCBI Taxonomy" id="490093"/>
    <lineage>
        <taxon>Bacteria</taxon>
        <taxon>Pseudomonadati</taxon>
        <taxon>Verrucomicrobiota</taxon>
        <taxon>Verrucomicrobiia</taxon>
        <taxon>Verrucomicrobiales</taxon>
        <taxon>Verrucomicrobiaceae</taxon>
        <taxon>Haloferula</taxon>
    </lineage>
</organism>
<protein>
    <recommendedName>
        <fullName evidence="7">Glycosyl transferase</fullName>
    </recommendedName>
</protein>
<dbReference type="Gene3D" id="2.70.98.40">
    <property type="entry name" value="Glycoside hydrolase, family 65, N-terminal domain"/>
    <property type="match status" value="1"/>
</dbReference>
<dbReference type="InterPro" id="IPR052047">
    <property type="entry name" value="GH94_Enzymes"/>
</dbReference>
<name>A0A934RC09_9BACT</name>
<dbReference type="PANTHER" id="PTHR37469">
    <property type="entry name" value="CELLOBIONIC ACID PHOSPHORYLASE-RELATED"/>
    <property type="match status" value="1"/>
</dbReference>
<dbReference type="InterPro" id="IPR011013">
    <property type="entry name" value="Gal_mutarotase_sf_dom"/>
</dbReference>
<dbReference type="SUPFAM" id="SSF74650">
    <property type="entry name" value="Galactose mutarotase-like"/>
    <property type="match status" value="1"/>
</dbReference>
<evidence type="ECO:0000313" key="6">
    <source>
        <dbReference type="Proteomes" id="UP000658278"/>
    </source>
</evidence>
<keyword evidence="6" id="KW-1185">Reference proteome</keyword>
<dbReference type="Proteomes" id="UP000658278">
    <property type="component" value="Unassembled WGS sequence"/>
</dbReference>
<evidence type="ECO:0000313" key="5">
    <source>
        <dbReference type="EMBL" id="MBK1825690.1"/>
    </source>
</evidence>
<comment type="caution">
    <text evidence="5">The sequence shown here is derived from an EMBL/GenBank/DDBJ whole genome shotgun (WGS) entry which is preliminary data.</text>
</comment>
<dbReference type="GO" id="GO:0005975">
    <property type="term" value="P:carbohydrate metabolic process"/>
    <property type="evidence" value="ECO:0007669"/>
    <property type="project" value="InterPro"/>
</dbReference>
<evidence type="ECO:0008006" key="7">
    <source>
        <dbReference type="Google" id="ProtNLM"/>
    </source>
</evidence>
<dbReference type="InterPro" id="IPR010383">
    <property type="entry name" value="Glyco_hydrolase_94_b-supersand"/>
</dbReference>
<proteinExistence type="predicted"/>
<evidence type="ECO:0000256" key="2">
    <source>
        <dbReference type="ARBA" id="ARBA00022679"/>
    </source>
</evidence>
<dbReference type="RefSeq" id="WP_200275591.1">
    <property type="nucleotide sequence ID" value="NZ_JAENII010000001.1"/>
</dbReference>
<dbReference type="Gene3D" id="1.50.10.10">
    <property type="match status" value="1"/>
</dbReference>
<dbReference type="Gene3D" id="1.20.890.20">
    <property type="entry name" value="mpn423 like domain"/>
    <property type="match status" value="1"/>
</dbReference>
<dbReference type="InterPro" id="IPR033432">
    <property type="entry name" value="GH94_catalytic"/>
</dbReference>
<dbReference type="EMBL" id="JAENII010000001">
    <property type="protein sequence ID" value="MBK1825690.1"/>
    <property type="molecule type" value="Genomic_DNA"/>
</dbReference>
<feature type="domain" description="Glycosyl hydrolase 94 supersandwich" evidence="3">
    <location>
        <begin position="11"/>
        <end position="291"/>
    </location>
</feature>
<gene>
    <name evidence="5" type="ORF">JIN81_01555</name>
</gene>
<dbReference type="InterPro" id="IPR008928">
    <property type="entry name" value="6-hairpin_glycosidase_sf"/>
</dbReference>
<dbReference type="GO" id="GO:0016757">
    <property type="term" value="F:glycosyltransferase activity"/>
    <property type="evidence" value="ECO:0007669"/>
    <property type="project" value="UniProtKB-KW"/>
</dbReference>
<keyword evidence="2" id="KW-0808">Transferase</keyword>
<accession>A0A934RC09</accession>
<dbReference type="Pfam" id="PF17167">
    <property type="entry name" value="Glyco_hydro_94"/>
    <property type="match status" value="1"/>
</dbReference>
<dbReference type="SUPFAM" id="SSF48208">
    <property type="entry name" value="Six-hairpin glycosidases"/>
    <property type="match status" value="1"/>
</dbReference>
<dbReference type="AlphaFoldDB" id="A0A934RC09"/>
<keyword evidence="1" id="KW-0328">Glycosyltransferase</keyword>
<dbReference type="GO" id="GO:0030246">
    <property type="term" value="F:carbohydrate binding"/>
    <property type="evidence" value="ECO:0007669"/>
    <property type="project" value="InterPro"/>
</dbReference>
<evidence type="ECO:0000256" key="1">
    <source>
        <dbReference type="ARBA" id="ARBA00022676"/>
    </source>
</evidence>
<reference evidence="5" key="1">
    <citation type="submission" date="2021-01" db="EMBL/GenBank/DDBJ databases">
        <title>Modified the classification status of verrucomicrobia.</title>
        <authorList>
            <person name="Feng X."/>
        </authorList>
    </citation>
    <scope>NUCLEOTIDE SEQUENCE</scope>
    <source>
        <strain evidence="5">KCTC 22201</strain>
    </source>
</reference>
<sequence length="820" mass="90990">MKYGYFDNDRREYVITDPRTPVKWVNYIGSLAFGGIVDQTGGSLLCAGDPGLNRITKYIPQLPASDFKGTTLYLRVRGKDGVELISPFFTPRLDAFDLYECRVGLSYQTIVSEIRGIRTEVTIFVPTGESVELRDIRVTNLRDDEVDVEVVPVVEYSHFDALKQFANADWVPQTMMSEALPIDADHLALLQYPFLRKDGAVNYLSASGAVSSFESDRKIFLGGNEYGTWREPLALASGHPLSCYEARRGDNIGALVLPLGTLQSGAEERVVAMLGQAERDEIRTTVTKYCNHHEVDAAFERLADFWSANLSVFECRTPDPDFDAMVNVHNPRQCYMTMNWSRYLSLYQLGIGTRGLGFRDSSQDVMGGLSGAPGEAKELLRKLLSIQKPDGSAMHQFYPATMEADCGDAEEEKDNGKLVYGDDHLWIVSAVCAYLKETGDRDFLDEKITYYDASLSIDGRPDGTVMEHLCKALAWTKENVGDHGIPLLGFADWNDCVNLPGKAESMFNACLYGLGLREMIELCEHLGHDDLAERYRGDHADMRQQVNEVAWDGDWYVRYFTEQGEALGSRNNAHGAIYTNAQSWAVMAGFAPEERASRALDSVREKLNTPFGIKLSGPGYNQYDPEIGGVTTYPPGAKENGGIFLHSNPWVMIAETMLGRGDRAFEYYSQINPAKRNDDIDLFEVEPYCYPQNILGDEHPQFGLGRNSWLSGTASWTYQAATKFILGIRPGHDGLVVDPCVPSSWDRFEVTRRIRGASYRIVVENPQGVSRGVASITVDGKALDGGVIPYCDGGEHLVEITMGEESHGVVEDVTELAAAG</sequence>
<dbReference type="InterPro" id="IPR012341">
    <property type="entry name" value="6hp_glycosidase-like_sf"/>
</dbReference>
<dbReference type="InterPro" id="IPR037018">
    <property type="entry name" value="GH65_N"/>
</dbReference>